<dbReference type="PANTHER" id="PTHR35726:SF4">
    <property type="entry name" value="GLUTAMIC ACID-RICH PROTEIN-LIKE"/>
    <property type="match status" value="1"/>
</dbReference>
<reference evidence="2" key="1">
    <citation type="submission" date="2016-07" db="EMBL/GenBank/DDBJ databases">
        <title>De novo transcriptome assembly of four accessions of the metal hyperaccumulator plant Noccaea caerulescens.</title>
        <authorList>
            <person name="Blande D."/>
            <person name="Halimaa P."/>
            <person name="Tervahauta A.I."/>
            <person name="Aarts M.G."/>
            <person name="Karenlampi S.O."/>
        </authorList>
    </citation>
    <scope>NUCLEOTIDE SEQUENCE</scope>
</reference>
<organism evidence="2">
    <name type="scientific">Noccaea caerulescens</name>
    <name type="common">Alpine penny-cress</name>
    <name type="synonym">Thlaspi caerulescens</name>
    <dbReference type="NCBI Taxonomy" id="107243"/>
    <lineage>
        <taxon>Eukaryota</taxon>
        <taxon>Viridiplantae</taxon>
        <taxon>Streptophyta</taxon>
        <taxon>Embryophyta</taxon>
        <taxon>Tracheophyta</taxon>
        <taxon>Spermatophyta</taxon>
        <taxon>Magnoliopsida</taxon>
        <taxon>eudicotyledons</taxon>
        <taxon>Gunneridae</taxon>
        <taxon>Pentapetalae</taxon>
        <taxon>rosids</taxon>
        <taxon>malvids</taxon>
        <taxon>Brassicales</taxon>
        <taxon>Brassicaceae</taxon>
        <taxon>Coluteocarpeae</taxon>
        <taxon>Noccaea</taxon>
    </lineage>
</organism>
<accession>A0A1J3DMG9</accession>
<sequence length="137" mass="15364">MNAKNDVVVDDVTPFFVFEASADSETHEERRQHGNGNDDKGNGDCGQDAESTSQRTIGGTGYDSVEMDEEEEEEVVVGEKKDHDDGVGDGEVNSYRRWPEREESENLTVINSSPGNDEKLMREMEKNRLFWEACLAS</sequence>
<dbReference type="EMBL" id="GEVI01013395">
    <property type="protein sequence ID" value="JAU18925.1"/>
    <property type="molecule type" value="Transcribed_RNA"/>
</dbReference>
<name>A0A1J3DMG9_NOCCA</name>
<protein>
    <submittedName>
        <fullName evidence="2">Uncharacterized protein</fullName>
    </submittedName>
</protein>
<feature type="compositionally biased region" description="Acidic residues" evidence="1">
    <location>
        <begin position="65"/>
        <end position="76"/>
    </location>
</feature>
<evidence type="ECO:0000313" key="2">
    <source>
        <dbReference type="EMBL" id="JAU18925.1"/>
    </source>
</evidence>
<evidence type="ECO:0000256" key="1">
    <source>
        <dbReference type="SAM" id="MobiDB-lite"/>
    </source>
</evidence>
<feature type="region of interest" description="Disordered" evidence="1">
    <location>
        <begin position="20"/>
        <end position="102"/>
    </location>
</feature>
<feature type="compositionally biased region" description="Basic and acidic residues" evidence="1">
    <location>
        <begin position="24"/>
        <end position="42"/>
    </location>
</feature>
<dbReference type="AlphaFoldDB" id="A0A1J3DMG9"/>
<dbReference type="PANTHER" id="PTHR35726">
    <property type="entry name" value="GLUTAMIC ACID-RICH PROTEIN-LIKE"/>
    <property type="match status" value="1"/>
</dbReference>
<gene>
    <name evidence="2" type="ORF">GA_TR1591_c0_g1_i1_g.4923</name>
</gene>
<proteinExistence type="predicted"/>
<feature type="compositionally biased region" description="Basic and acidic residues" evidence="1">
    <location>
        <begin position="77"/>
        <end position="86"/>
    </location>
</feature>